<name>A0A9N8VNI5_9GLOM</name>
<feature type="compositionally biased region" description="Low complexity" evidence="1">
    <location>
        <begin position="63"/>
        <end position="75"/>
    </location>
</feature>
<proteinExistence type="predicted"/>
<dbReference type="OrthoDB" id="2425428at2759"/>
<dbReference type="AlphaFoldDB" id="A0A9N8VNI5"/>
<protein>
    <submittedName>
        <fullName evidence="2">8095_t:CDS:1</fullName>
    </submittedName>
</protein>
<comment type="caution">
    <text evidence="2">The sequence shown here is derived from an EMBL/GenBank/DDBJ whole genome shotgun (WGS) entry which is preliminary data.</text>
</comment>
<sequence>MSFLADFEPALIHFPYDQNQRLGFARETFYSKLFGRKKINRVNSRVEYNPVNLENRTNMNTVVNNPTPATTAPTNSKSSTSRMKRNMTSTTFSPSESQFFDRDQNYWTDKLVTFFLMMPY</sequence>
<feature type="compositionally biased region" description="Polar residues" evidence="1">
    <location>
        <begin position="76"/>
        <end position="97"/>
    </location>
</feature>
<evidence type="ECO:0000313" key="2">
    <source>
        <dbReference type="EMBL" id="CAG8461396.1"/>
    </source>
</evidence>
<evidence type="ECO:0000256" key="1">
    <source>
        <dbReference type="SAM" id="MobiDB-lite"/>
    </source>
</evidence>
<reference evidence="2" key="1">
    <citation type="submission" date="2021-06" db="EMBL/GenBank/DDBJ databases">
        <authorList>
            <person name="Kallberg Y."/>
            <person name="Tangrot J."/>
            <person name="Rosling A."/>
        </authorList>
    </citation>
    <scope>NUCLEOTIDE SEQUENCE</scope>
    <source>
        <strain evidence="2">CL551</strain>
    </source>
</reference>
<organism evidence="2 3">
    <name type="scientific">Acaulospora morrowiae</name>
    <dbReference type="NCBI Taxonomy" id="94023"/>
    <lineage>
        <taxon>Eukaryota</taxon>
        <taxon>Fungi</taxon>
        <taxon>Fungi incertae sedis</taxon>
        <taxon>Mucoromycota</taxon>
        <taxon>Glomeromycotina</taxon>
        <taxon>Glomeromycetes</taxon>
        <taxon>Diversisporales</taxon>
        <taxon>Acaulosporaceae</taxon>
        <taxon>Acaulospora</taxon>
    </lineage>
</organism>
<evidence type="ECO:0000313" key="3">
    <source>
        <dbReference type="Proteomes" id="UP000789342"/>
    </source>
</evidence>
<accession>A0A9N8VNI5</accession>
<dbReference type="Proteomes" id="UP000789342">
    <property type="component" value="Unassembled WGS sequence"/>
</dbReference>
<keyword evidence="3" id="KW-1185">Reference proteome</keyword>
<gene>
    <name evidence="2" type="ORF">AMORRO_LOCUS1415</name>
</gene>
<feature type="region of interest" description="Disordered" evidence="1">
    <location>
        <begin position="63"/>
        <end position="97"/>
    </location>
</feature>
<dbReference type="EMBL" id="CAJVPV010000525">
    <property type="protein sequence ID" value="CAG8461396.1"/>
    <property type="molecule type" value="Genomic_DNA"/>
</dbReference>